<evidence type="ECO:0000313" key="2">
    <source>
        <dbReference type="Proteomes" id="UP000233551"/>
    </source>
</evidence>
<reference evidence="1 2" key="1">
    <citation type="submission" date="2017-11" db="EMBL/GenBank/DDBJ databases">
        <title>De-novo sequencing of pomegranate (Punica granatum L.) genome.</title>
        <authorList>
            <person name="Akparov Z."/>
            <person name="Amiraslanov A."/>
            <person name="Hajiyeva S."/>
            <person name="Abbasov M."/>
            <person name="Kaur K."/>
            <person name="Hamwieh A."/>
            <person name="Solovyev V."/>
            <person name="Salamov A."/>
            <person name="Braich B."/>
            <person name="Kosarev P."/>
            <person name="Mahmoud A."/>
            <person name="Hajiyev E."/>
            <person name="Babayeva S."/>
            <person name="Izzatullayeva V."/>
            <person name="Mammadov A."/>
            <person name="Mammadov A."/>
            <person name="Sharifova S."/>
            <person name="Ojaghi J."/>
            <person name="Eynullazada K."/>
            <person name="Bayramov B."/>
            <person name="Abdulazimova A."/>
            <person name="Shahmuradov I."/>
        </authorList>
    </citation>
    <scope>NUCLEOTIDE SEQUENCE [LARGE SCALE GENOMIC DNA]</scope>
    <source>
        <strain evidence="2">cv. AG2017</strain>
        <tissue evidence="1">Leaf</tissue>
    </source>
</reference>
<protein>
    <submittedName>
        <fullName evidence="1">Uncharacterized protein</fullName>
    </submittedName>
</protein>
<dbReference type="Proteomes" id="UP000233551">
    <property type="component" value="Unassembled WGS sequence"/>
</dbReference>
<proteinExistence type="predicted"/>
<dbReference type="AlphaFoldDB" id="A0A2I0KK66"/>
<comment type="caution">
    <text evidence="1">The sequence shown here is derived from an EMBL/GenBank/DDBJ whole genome shotgun (WGS) entry which is preliminary data.</text>
</comment>
<keyword evidence="2" id="KW-1185">Reference proteome</keyword>
<dbReference type="EMBL" id="PGOL01000539">
    <property type="protein sequence ID" value="PKI68904.1"/>
    <property type="molecule type" value="Genomic_DNA"/>
</dbReference>
<sequence>MEPNRIFQVGSVLPSWTTLGLTAQAWSKPKIELVSVNSGDGGVTVIHPHRSEVSGVIQGD</sequence>
<evidence type="ECO:0000313" key="1">
    <source>
        <dbReference type="EMBL" id="PKI68904.1"/>
    </source>
</evidence>
<gene>
    <name evidence="1" type="ORF">CRG98_010697</name>
</gene>
<name>A0A2I0KK66_PUNGR</name>
<accession>A0A2I0KK66</accession>
<organism evidence="1 2">
    <name type="scientific">Punica granatum</name>
    <name type="common">Pomegranate</name>
    <dbReference type="NCBI Taxonomy" id="22663"/>
    <lineage>
        <taxon>Eukaryota</taxon>
        <taxon>Viridiplantae</taxon>
        <taxon>Streptophyta</taxon>
        <taxon>Embryophyta</taxon>
        <taxon>Tracheophyta</taxon>
        <taxon>Spermatophyta</taxon>
        <taxon>Magnoliopsida</taxon>
        <taxon>eudicotyledons</taxon>
        <taxon>Gunneridae</taxon>
        <taxon>Pentapetalae</taxon>
        <taxon>rosids</taxon>
        <taxon>malvids</taxon>
        <taxon>Myrtales</taxon>
        <taxon>Lythraceae</taxon>
        <taxon>Punica</taxon>
    </lineage>
</organism>